<gene>
    <name evidence="3" type="ORF">AVDCRST_MAG68-2740</name>
</gene>
<dbReference type="EMBL" id="CADCTW010000089">
    <property type="protein sequence ID" value="CAA9317531.1"/>
    <property type="molecule type" value="Genomic_DNA"/>
</dbReference>
<feature type="region of interest" description="Disordered" evidence="1">
    <location>
        <begin position="187"/>
        <end position="209"/>
    </location>
</feature>
<dbReference type="Pfam" id="PF13400">
    <property type="entry name" value="Tad"/>
    <property type="match status" value="1"/>
</dbReference>
<evidence type="ECO:0000313" key="3">
    <source>
        <dbReference type="EMBL" id="CAA9317531.1"/>
    </source>
</evidence>
<reference evidence="3" key="1">
    <citation type="submission" date="2020-02" db="EMBL/GenBank/DDBJ databases">
        <authorList>
            <person name="Meier V. D."/>
        </authorList>
    </citation>
    <scope>NUCLEOTIDE SEQUENCE</scope>
    <source>
        <strain evidence="3">AVDCRST_MAG68</strain>
    </source>
</reference>
<proteinExistence type="predicted"/>
<evidence type="ECO:0000256" key="1">
    <source>
        <dbReference type="SAM" id="MobiDB-lite"/>
    </source>
</evidence>
<evidence type="ECO:0000259" key="2">
    <source>
        <dbReference type="Pfam" id="PF13400"/>
    </source>
</evidence>
<accession>A0A6J4KZK3</accession>
<sequence>MPRIRSRLDDRQGSALVLVVVAMVGLLSMMALAVDLGMLRTAHGEAQRAADAAALAGASAFMEMAPTEAAAPARQRALDYVGRNTLRGTAFRAEEATVEVLPPLKRVRVRVRKPAVSTWFARIFGVNSAAVSARAAAHATRAPSSRCVKPFVPPDLWAEMDDDRNKNGEWDPWEVWEYEPDRGDFYNPGGASATSNRPETGYGSAFRGPKHDRGRKVMLNVSALSGFANLWAMPDGDWGLDVGGAALRNNISGCNTTPISVGKPYKLQSGIKAGPVFQGVNELILRDPGARWDDARGEVVGSRHADWMDSPRLIRVPLYDPSEMTTKKSEVRFTKFAWVFLEPVGGPADPVVARFVEIVRILQLVE</sequence>
<protein>
    <recommendedName>
        <fullName evidence="2">Putative Flp pilus-assembly TadG-like N-terminal domain-containing protein</fullName>
    </recommendedName>
</protein>
<dbReference type="AlphaFoldDB" id="A0A6J4KZK3"/>
<dbReference type="InterPro" id="IPR028087">
    <property type="entry name" value="Tad_N"/>
</dbReference>
<organism evidence="3">
    <name type="scientific">uncultured Gemmatimonadota bacterium</name>
    <dbReference type="NCBI Taxonomy" id="203437"/>
    <lineage>
        <taxon>Bacteria</taxon>
        <taxon>Pseudomonadati</taxon>
        <taxon>Gemmatimonadota</taxon>
        <taxon>environmental samples</taxon>
    </lineage>
</organism>
<name>A0A6J4KZK3_9BACT</name>
<feature type="domain" description="Putative Flp pilus-assembly TadG-like N-terminal" evidence="2">
    <location>
        <begin position="13"/>
        <end position="60"/>
    </location>
</feature>